<comment type="caution">
    <text evidence="2">The sequence shown here is derived from an EMBL/GenBank/DDBJ whole genome shotgun (WGS) entry which is preliminary data.</text>
</comment>
<dbReference type="AlphaFoldDB" id="A0A7X2XW05"/>
<evidence type="ECO:0000313" key="2">
    <source>
        <dbReference type="EMBL" id="MTV82659.1"/>
    </source>
</evidence>
<sequence>MNNIVKGIAVVGLSVVALGTTSVTASASSEFKSHQPVPRSFRGTWYSKRSLSKNSAVRFTTHTFTTWSDGYKSIGTNKMTGVGHQHGHTYIAGLYTEHSKGSAWYAFEVGRFFEVPGWRYTHAHLRKHGKVHRYPALERSYSHYFGKHSGKNVYFFKAGAWK</sequence>
<evidence type="ECO:0000313" key="3">
    <source>
        <dbReference type="Proteomes" id="UP000466388"/>
    </source>
</evidence>
<evidence type="ECO:0000256" key="1">
    <source>
        <dbReference type="SAM" id="SignalP"/>
    </source>
</evidence>
<protein>
    <submittedName>
        <fullName evidence="2">Uncharacterized protein</fullName>
    </submittedName>
</protein>
<feature type="chain" id="PRO_5030893217" evidence="1">
    <location>
        <begin position="28"/>
        <end position="162"/>
    </location>
</feature>
<name>A0A7X2XW05_9LACO</name>
<dbReference type="Proteomes" id="UP000466388">
    <property type="component" value="Unassembled WGS sequence"/>
</dbReference>
<proteinExistence type="predicted"/>
<keyword evidence="3" id="KW-1185">Reference proteome</keyword>
<gene>
    <name evidence="2" type="ORF">GM612_08370</name>
</gene>
<organism evidence="2 3">
    <name type="scientific">Secundilactobacillus folii</name>
    <dbReference type="NCBI Taxonomy" id="2678357"/>
    <lineage>
        <taxon>Bacteria</taxon>
        <taxon>Bacillati</taxon>
        <taxon>Bacillota</taxon>
        <taxon>Bacilli</taxon>
        <taxon>Lactobacillales</taxon>
        <taxon>Lactobacillaceae</taxon>
        <taxon>Secundilactobacillus</taxon>
    </lineage>
</organism>
<dbReference type="EMBL" id="WNJO01000009">
    <property type="protein sequence ID" value="MTV82659.1"/>
    <property type="molecule type" value="Genomic_DNA"/>
</dbReference>
<keyword evidence="1" id="KW-0732">Signal</keyword>
<feature type="signal peptide" evidence="1">
    <location>
        <begin position="1"/>
        <end position="27"/>
    </location>
</feature>
<dbReference type="RefSeq" id="WP_155431930.1">
    <property type="nucleotide sequence ID" value="NZ_WNJO01000009.1"/>
</dbReference>
<accession>A0A7X2XW05</accession>
<reference evidence="2 3" key="1">
    <citation type="submission" date="2019-11" db="EMBL/GenBank/DDBJ databases">
        <title>Lactobacillus sp. nov. CRM56-3, isolated from fermented tea leaves.</title>
        <authorList>
            <person name="Phuengjayaem S."/>
            <person name="Tanasupawat S."/>
        </authorList>
    </citation>
    <scope>NUCLEOTIDE SEQUENCE [LARGE SCALE GENOMIC DNA]</scope>
    <source>
        <strain evidence="2 3">CRM56-3</strain>
    </source>
</reference>